<feature type="coiled-coil region" evidence="1">
    <location>
        <begin position="88"/>
        <end position="156"/>
    </location>
</feature>
<feature type="region of interest" description="Disordered" evidence="2">
    <location>
        <begin position="383"/>
        <end position="407"/>
    </location>
</feature>
<accession>A0ABZ0Z4G7</accession>
<feature type="coiled-coil region" evidence="1">
    <location>
        <begin position="629"/>
        <end position="658"/>
    </location>
</feature>
<dbReference type="Proteomes" id="UP001346559">
    <property type="component" value="Segment"/>
</dbReference>
<organism evidence="3 4">
    <name type="scientific">phage Lak_Megaphage_RVC_AP1_GC26</name>
    <dbReference type="NCBI Taxonomy" id="3109224"/>
    <lineage>
        <taxon>Viruses</taxon>
        <taxon>Duplodnaviria</taxon>
        <taxon>Heunggongvirae</taxon>
        <taxon>Uroviricota</taxon>
        <taxon>Caudoviricetes</taxon>
        <taxon>Caudoviricetes code 15 clade</taxon>
    </lineage>
</organism>
<reference evidence="3 4" key="1">
    <citation type="submission" date="2023-11" db="EMBL/GenBank/DDBJ databases">
        <authorList>
            <person name="Cook R."/>
            <person name="Crisci M."/>
            <person name="Pye H."/>
            <person name="Adriaenssens E."/>
            <person name="Santini J."/>
        </authorList>
    </citation>
    <scope>NUCLEOTIDE SEQUENCE [LARGE SCALE GENOMIC DNA]</scope>
    <source>
        <strain evidence="3">Lak_Megaphage_RVC_AP1_GC26</strain>
    </source>
</reference>
<evidence type="ECO:0000313" key="4">
    <source>
        <dbReference type="Proteomes" id="UP001346559"/>
    </source>
</evidence>
<evidence type="ECO:0000256" key="1">
    <source>
        <dbReference type="SAM" id="Coils"/>
    </source>
</evidence>
<evidence type="ECO:0000313" key="3">
    <source>
        <dbReference type="EMBL" id="WQJ54108.1"/>
    </source>
</evidence>
<feature type="compositionally biased region" description="Polar residues" evidence="2">
    <location>
        <begin position="396"/>
        <end position="407"/>
    </location>
</feature>
<name>A0ABZ0Z4G7_9CAUD</name>
<keyword evidence="4" id="KW-1185">Reference proteome</keyword>
<sequence length="890" mass="100950">MATILDIDLTNSPSNSYDFLSNKKMSAGTIETEDMKKGQHKTTVEMVDINAYDYGIIDVGIAQFDDTLPYSKKVETAKLRIEYYKTELKDAESWVNALQAEINKVNSELTEYQDQYEEAKKQDPHSALTTNLKQIVNNYKEQLNDLNTEFSKYKKITQTHPKLIKAYTNFYNDLTKYGEKKAITRVDEFGNVEEAEKVDLDNLDINQAPGMEISGAITDAVTQYLEVTIQSLIAGGASNLMNNLGINQETLGMAQSILNLMDSTLFNITGIIKMFPKNIQMLPSAKIAIGSICTSLKDMYIAIYNDLENEYYETINDAITNLPSSQEVLKDAQELLMNTILVIINEQCIKYTGYTLPELYYMCSDYIHKYKAWKEARKEKKRRKKEQEEQEKETGIQHSSGGTVSTKINVDVDPDIIKQSLMDELSRASDLIYNSFIIIQIKDSIDEIKMLISQFNNVDLDVLTDGIDSFEDFMDMLVEMGLDSDGAVISLEKAIQDGINQFSGNLTSLQNQIEAQAISSGLHIAADVVSNTTVSTERKVEHLYDFTNDLNTFTMTLNIYTDPTTKKAKKQLTKVLSNAHQKDGTKIFDSSSVLSIINAIDEGYLMRKDQTIELLEFTFKIHFELDGFNKTLNEQINAIDEANRIAQETAKKKEAEEAISKFELGIVEEEYTGDPTKATKRPTFQLVHELFSILKEIFPQLKVILKLIRNYKINKAKVEANASGNLLGMIRVIAAINKLFKKANKSKTNFYTVRSLKLYDYITNSITSIGTNVEINIGISDTRKLYLYLKNAKSNYEIIKQDLPTILYIDQDAITEQRNAMKKDLDKAGNYFDDASLFVQYPDPKYQDGTLLGLDKVEDADTEIYYSDSSLPLYGSQILRCYGKDYDLYT</sequence>
<keyword evidence="1" id="KW-0175">Coiled coil</keyword>
<evidence type="ECO:0000256" key="2">
    <source>
        <dbReference type="SAM" id="MobiDB-lite"/>
    </source>
</evidence>
<protein>
    <submittedName>
        <fullName evidence="3">Uncharacterized protein</fullName>
    </submittedName>
</protein>
<dbReference type="EMBL" id="OR769218">
    <property type="protein sequence ID" value="WQJ54108.1"/>
    <property type="molecule type" value="Genomic_DNA"/>
</dbReference>
<proteinExistence type="predicted"/>